<protein>
    <submittedName>
        <fullName evidence="2">GNAT family N-acetyltransferase</fullName>
    </submittedName>
</protein>
<sequence length="155" mass="18549">MQIKLLQIDISEAENLWEMQIAAFKDLLNKYQDFDTSPGNESIDRIKNKLLQKHTYFYYVYKFDEIVGAIRVVDNKDETRKRIAPIFIIKKFRNQGIAQRVFKEIEKIHGSDNWQLDTIYEEKGNCYLYEKLGYKKTGEIEKINDKMSIVYYIKD</sequence>
<evidence type="ECO:0000259" key="1">
    <source>
        <dbReference type="PROSITE" id="PS51186"/>
    </source>
</evidence>
<dbReference type="InterPro" id="IPR016181">
    <property type="entry name" value="Acyl_CoA_acyltransferase"/>
</dbReference>
<feature type="domain" description="N-acetyltransferase" evidence="1">
    <location>
        <begin position="14"/>
        <end position="155"/>
    </location>
</feature>
<gene>
    <name evidence="2" type="ORF">HZY85_02330</name>
</gene>
<comment type="caution">
    <text evidence="2">The sequence shown here is derived from an EMBL/GenBank/DDBJ whole genome shotgun (WGS) entry which is preliminary data.</text>
</comment>
<dbReference type="Proteomes" id="UP000531840">
    <property type="component" value="Unassembled WGS sequence"/>
</dbReference>
<keyword evidence="3" id="KW-1185">Reference proteome</keyword>
<dbReference type="CDD" id="cd04301">
    <property type="entry name" value="NAT_SF"/>
    <property type="match status" value="1"/>
</dbReference>
<proteinExistence type="predicted"/>
<evidence type="ECO:0000313" key="3">
    <source>
        <dbReference type="Proteomes" id="UP000531840"/>
    </source>
</evidence>
<dbReference type="Pfam" id="PF13673">
    <property type="entry name" value="Acetyltransf_10"/>
    <property type="match status" value="1"/>
</dbReference>
<dbReference type="PROSITE" id="PS51186">
    <property type="entry name" value="GNAT"/>
    <property type="match status" value="1"/>
</dbReference>
<organism evidence="2 3">
    <name type="scientific">Gemelliphila palaticanis</name>
    <dbReference type="NCBI Taxonomy" id="81950"/>
    <lineage>
        <taxon>Bacteria</taxon>
        <taxon>Bacillati</taxon>
        <taxon>Bacillota</taxon>
        <taxon>Bacilli</taxon>
        <taxon>Bacillales</taxon>
        <taxon>Gemellaceae</taxon>
        <taxon>Gemelliphila</taxon>
    </lineage>
</organism>
<dbReference type="RefSeq" id="WP_179940477.1">
    <property type="nucleotide sequence ID" value="NZ_JACBYF010000003.1"/>
</dbReference>
<dbReference type="EMBL" id="JACBYF010000003">
    <property type="protein sequence ID" value="NYS47029.1"/>
    <property type="molecule type" value="Genomic_DNA"/>
</dbReference>
<dbReference type="Gene3D" id="3.40.630.30">
    <property type="match status" value="1"/>
</dbReference>
<dbReference type="SUPFAM" id="SSF55729">
    <property type="entry name" value="Acyl-CoA N-acyltransferases (Nat)"/>
    <property type="match status" value="1"/>
</dbReference>
<evidence type="ECO:0000313" key="2">
    <source>
        <dbReference type="EMBL" id="NYS47029.1"/>
    </source>
</evidence>
<reference evidence="2 3" key="1">
    <citation type="submission" date="2020-07" db="EMBL/GenBank/DDBJ databases">
        <title>MOT database genomes.</title>
        <authorList>
            <person name="Joseph S."/>
            <person name="Aduse-Opoku J."/>
            <person name="Hashim A."/>
            <person name="Wade W."/>
            <person name="Curtis M."/>
        </authorList>
    </citation>
    <scope>NUCLEOTIDE SEQUENCE [LARGE SCALE GENOMIC DNA]</scope>
    <source>
        <strain evidence="2 3">CIP 106318</strain>
    </source>
</reference>
<name>A0ABX2SXZ7_9BACL</name>
<accession>A0ABX2SXZ7</accession>
<dbReference type="InterPro" id="IPR000182">
    <property type="entry name" value="GNAT_dom"/>
</dbReference>